<feature type="signal peptide" evidence="2">
    <location>
        <begin position="1"/>
        <end position="19"/>
    </location>
</feature>
<evidence type="ECO:0000256" key="2">
    <source>
        <dbReference type="SAM" id="SignalP"/>
    </source>
</evidence>
<dbReference type="RefSeq" id="WP_151077673.1">
    <property type="nucleotide sequence ID" value="NZ_CP047647.1"/>
</dbReference>
<evidence type="ECO:0000313" key="3">
    <source>
        <dbReference type="EMBL" id="KAA9338148.1"/>
    </source>
</evidence>
<keyword evidence="4" id="KW-1185">Reference proteome</keyword>
<protein>
    <submittedName>
        <fullName evidence="3">Uncharacterized protein</fullName>
    </submittedName>
</protein>
<feature type="chain" id="PRO_5043579736" evidence="2">
    <location>
        <begin position="20"/>
        <end position="162"/>
    </location>
</feature>
<dbReference type="AlphaFoldDB" id="A0A7L5A1N5"/>
<reference evidence="3 4" key="1">
    <citation type="submission" date="2019-09" db="EMBL/GenBank/DDBJ databases">
        <title>Genome sequence of Hymenobacter sp. M3.</title>
        <authorList>
            <person name="Srinivasan S."/>
        </authorList>
    </citation>
    <scope>NUCLEOTIDE SEQUENCE [LARGE SCALE GENOMIC DNA]</scope>
    <source>
        <strain evidence="3 4">M3</strain>
    </source>
</reference>
<dbReference type="Proteomes" id="UP000326380">
    <property type="component" value="Unassembled WGS sequence"/>
</dbReference>
<evidence type="ECO:0000256" key="1">
    <source>
        <dbReference type="SAM" id="MobiDB-lite"/>
    </source>
</evidence>
<organism evidence="3 4">
    <name type="scientific">Hymenobacter busanensis</name>
    <dbReference type="NCBI Taxonomy" id="2607656"/>
    <lineage>
        <taxon>Bacteria</taxon>
        <taxon>Pseudomonadati</taxon>
        <taxon>Bacteroidota</taxon>
        <taxon>Cytophagia</taxon>
        <taxon>Cytophagales</taxon>
        <taxon>Hymenobacteraceae</taxon>
        <taxon>Hymenobacter</taxon>
    </lineage>
</organism>
<feature type="compositionally biased region" description="Low complexity" evidence="1">
    <location>
        <begin position="85"/>
        <end position="109"/>
    </location>
</feature>
<gene>
    <name evidence="3" type="ORF">F0P96_04680</name>
</gene>
<proteinExistence type="predicted"/>
<feature type="compositionally biased region" description="Polar residues" evidence="1">
    <location>
        <begin position="114"/>
        <end position="123"/>
    </location>
</feature>
<feature type="compositionally biased region" description="Polar residues" evidence="1">
    <location>
        <begin position="63"/>
        <end position="79"/>
    </location>
</feature>
<feature type="region of interest" description="Disordered" evidence="1">
    <location>
        <begin position="38"/>
        <end position="162"/>
    </location>
</feature>
<comment type="caution">
    <text evidence="3">The sequence shown here is derived from an EMBL/GenBank/DDBJ whole genome shotgun (WGS) entry which is preliminary data.</text>
</comment>
<dbReference type="EMBL" id="VTWU01000002">
    <property type="protein sequence ID" value="KAA9338148.1"/>
    <property type="molecule type" value="Genomic_DNA"/>
</dbReference>
<keyword evidence="2" id="KW-0732">Signal</keyword>
<accession>A0A7L5A1N5</accession>
<name>A0A7L5A1N5_9BACT</name>
<feature type="compositionally biased region" description="Polar residues" evidence="1">
    <location>
        <begin position="140"/>
        <end position="162"/>
    </location>
</feature>
<sequence length="162" mass="16386">MLRSPRALWAAALLLPLVACDYSYSPGVDSMRRDSFAAAPRATHVDTDRDSMSGGGKAYRPVGTTSGARSTAEAVSSQPGGDPNTSKYTSGGTTDGTSTTSGQSLTRGGASPADITSGQSTEKAASGTATGQTTGGRGTLNNAPRTTDPNASQRRNAVGQQQ</sequence>
<evidence type="ECO:0000313" key="4">
    <source>
        <dbReference type="Proteomes" id="UP000326380"/>
    </source>
</evidence>